<gene>
    <name evidence="5" type="primary">orf161</name>
</gene>
<keyword evidence="2" id="KW-0238">DNA-binding</keyword>
<reference evidence="5" key="1">
    <citation type="submission" date="2017-05" db="EMBL/GenBank/DDBJ databases">
        <title>Plastid comparative genomics reveals ancient divergence between Glaucophyte genera.</title>
        <authorList>
            <person name="Figueroa-Martinez F.J."/>
            <person name="Jackson C."/>
            <person name="Reyes-Prieto A."/>
        </authorList>
    </citation>
    <scope>NUCLEOTIDE SEQUENCE</scope>
    <source>
        <strain evidence="5">SAG 229-2</strain>
    </source>
</reference>
<geneLocation type="plastid" evidence="5"/>
<evidence type="ECO:0000256" key="2">
    <source>
        <dbReference type="ARBA" id="ARBA00023125"/>
    </source>
</evidence>
<evidence type="ECO:0000256" key="1">
    <source>
        <dbReference type="ARBA" id="ARBA00022908"/>
    </source>
</evidence>
<dbReference type="SUPFAM" id="SSF53041">
    <property type="entry name" value="Resolvase-like"/>
    <property type="match status" value="1"/>
</dbReference>
<dbReference type="GO" id="GO:0000150">
    <property type="term" value="F:DNA strand exchange activity"/>
    <property type="evidence" value="ECO:0007669"/>
    <property type="project" value="InterPro"/>
</dbReference>
<sequence length="283" mass="32691">MSKCTPNNIHAYGYVRVSTKKQVFEGLSLELQKQRIREFCEERGFQLIDIIADEGKSGASIKKRQNFVKLIKKLDQNDYLVCTSWCRITRNARDAQDIAAVAALKRFHMTAIDTPAAIANLQYDLEYSILNVINEYNRHLISKRTQQAMKRKKNQGLYTGGKPPYGYTVASDQSLKAHIIIVLLSTVRSNMLITLTENQVFNTWFDSNIEKSGDYPILLRDLYQVYKEYLSTLPNTGQSQPLGYHKFIHLLRQKLKNEASYREKKMYKGMVVYGVQLKKWVSS</sequence>
<dbReference type="PANTHER" id="PTHR30461">
    <property type="entry name" value="DNA-INVERTASE FROM LAMBDOID PROPHAGE"/>
    <property type="match status" value="1"/>
</dbReference>
<dbReference type="EMBL" id="MF167425">
    <property type="protein sequence ID" value="ASQ40015.1"/>
    <property type="molecule type" value="Genomic_DNA"/>
</dbReference>
<dbReference type="GeneID" id="38575380"/>
<keyword evidence="5" id="KW-0934">Plastid</keyword>
<dbReference type="InterPro" id="IPR036162">
    <property type="entry name" value="Resolvase-like_N_sf"/>
</dbReference>
<dbReference type="PROSITE" id="PS00397">
    <property type="entry name" value="RECOMBINASES_1"/>
    <property type="match status" value="1"/>
</dbReference>
<evidence type="ECO:0000259" key="4">
    <source>
        <dbReference type="PROSITE" id="PS51736"/>
    </source>
</evidence>
<dbReference type="PROSITE" id="PS51736">
    <property type="entry name" value="RECOMBINASES_3"/>
    <property type="match status" value="1"/>
</dbReference>
<dbReference type="GO" id="GO:0003677">
    <property type="term" value="F:DNA binding"/>
    <property type="evidence" value="ECO:0007669"/>
    <property type="project" value="UniProtKB-KW"/>
</dbReference>
<keyword evidence="1" id="KW-0229">DNA integration</keyword>
<dbReference type="PANTHER" id="PTHR30461:SF19">
    <property type="entry name" value="SITE-SPECIFIC RECOMBINASE RESOLVASE FAMILY"/>
    <property type="match status" value="1"/>
</dbReference>
<dbReference type="AlphaFoldDB" id="A0A3G1IVE2"/>
<name>A0A3G1IVE2_9EUKA</name>
<organism evidence="5">
    <name type="scientific">Glaucocystis incrassata</name>
    <dbReference type="NCBI Taxonomy" id="1789788"/>
    <lineage>
        <taxon>Eukaryota</taxon>
        <taxon>Glaucocystophyceae</taxon>
        <taxon>Glaucocystales</taxon>
        <taxon>Glaucocystaceae</taxon>
        <taxon>Glaucocystis</taxon>
    </lineage>
</organism>
<evidence type="ECO:0000313" key="5">
    <source>
        <dbReference type="EMBL" id="ASQ40015.1"/>
    </source>
</evidence>
<dbReference type="GO" id="GO:0015074">
    <property type="term" value="P:DNA integration"/>
    <property type="evidence" value="ECO:0007669"/>
    <property type="project" value="UniProtKB-KW"/>
</dbReference>
<evidence type="ECO:0000256" key="3">
    <source>
        <dbReference type="ARBA" id="ARBA00023172"/>
    </source>
</evidence>
<dbReference type="SMART" id="SM00857">
    <property type="entry name" value="Resolvase"/>
    <property type="match status" value="1"/>
</dbReference>
<dbReference type="InterPro" id="IPR006118">
    <property type="entry name" value="Recombinase_CS"/>
</dbReference>
<dbReference type="InterPro" id="IPR050639">
    <property type="entry name" value="SSR_resolvase"/>
</dbReference>
<feature type="domain" description="Resolvase/invertase-type recombinase catalytic" evidence="4">
    <location>
        <begin position="10"/>
        <end position="156"/>
    </location>
</feature>
<dbReference type="Pfam" id="PF00239">
    <property type="entry name" value="Resolvase"/>
    <property type="match status" value="1"/>
</dbReference>
<proteinExistence type="predicted"/>
<dbReference type="InterPro" id="IPR006119">
    <property type="entry name" value="Resolv_N"/>
</dbReference>
<keyword evidence="3" id="KW-0233">DNA recombination</keyword>
<protein>
    <recommendedName>
        <fullName evidence="4">Resolvase/invertase-type recombinase catalytic domain-containing protein</fullName>
    </recommendedName>
</protein>
<dbReference type="RefSeq" id="YP_009545954.1">
    <property type="nucleotide sequence ID" value="NC_040152.1"/>
</dbReference>
<dbReference type="Gene3D" id="3.40.50.1390">
    <property type="entry name" value="Resolvase, N-terminal catalytic domain"/>
    <property type="match status" value="1"/>
</dbReference>
<accession>A0A3G1IVE2</accession>
<dbReference type="CDD" id="cd00338">
    <property type="entry name" value="Ser_Recombinase"/>
    <property type="match status" value="1"/>
</dbReference>